<evidence type="ECO:0000313" key="3">
    <source>
        <dbReference type="Proteomes" id="UP000293589"/>
    </source>
</evidence>
<accession>A0A4P6DSN1</accession>
<gene>
    <name evidence="2" type="ORF">ESN35_05870</name>
</gene>
<feature type="region of interest" description="Disordered" evidence="1">
    <location>
        <begin position="181"/>
        <end position="224"/>
    </location>
</feature>
<reference evidence="2 3" key="1">
    <citation type="submission" date="2019-01" db="EMBL/GenBank/DDBJ databases">
        <title>Complete genome sequence of Bifidobacterium gallinarum CACC 514.</title>
        <authorList>
            <person name="Jung M."/>
        </authorList>
    </citation>
    <scope>NUCLEOTIDE SEQUENCE [LARGE SCALE GENOMIC DNA]</scope>
    <source>
        <strain evidence="2 3">CACC 514</strain>
    </source>
</reference>
<evidence type="ECO:0000313" key="2">
    <source>
        <dbReference type="EMBL" id="QAY32981.1"/>
    </source>
</evidence>
<organism evidence="2 3">
    <name type="scientific">Bifidobacterium pullorum subsp. gallinarum</name>
    <dbReference type="NCBI Taxonomy" id="78344"/>
    <lineage>
        <taxon>Bacteria</taxon>
        <taxon>Bacillati</taxon>
        <taxon>Actinomycetota</taxon>
        <taxon>Actinomycetes</taxon>
        <taxon>Bifidobacteriales</taxon>
        <taxon>Bifidobacteriaceae</taxon>
        <taxon>Bifidobacterium</taxon>
    </lineage>
</organism>
<dbReference type="Proteomes" id="UP000293589">
    <property type="component" value="Chromosome"/>
</dbReference>
<dbReference type="KEGG" id="bgx:ESN35_05870"/>
<evidence type="ECO:0000256" key="1">
    <source>
        <dbReference type="SAM" id="MobiDB-lite"/>
    </source>
</evidence>
<dbReference type="Pfam" id="PF13730">
    <property type="entry name" value="HTH_36"/>
    <property type="match status" value="1"/>
</dbReference>
<sequence>MSWQASAWAQRCHVGNGTAKAVLLYLADKAQPDGTGARPKIDTICEVVEFKRRAVINALRLLESRGFIRRGDQRLARLLPNGRVRPEQYAQVVWDLAVDQDPEVVSFVDRVGENDQDPVDDRTVLDGPDPVDDASGPDGKEDAESRGALNAPLETAGQTCTRCTSRGALDARPEVHQMHLSYKEQPSDEPPEGTNNPSAPTGHLPAAGGATPEDGSGEAGMADVDGPDAVGLVLDGLAGRRRALGLSAGTPSKADRTAVSRLLERLRGQGSPDPSRVVLSVLDTAFAGGWWPRLIRDGRGLAARWDRLVDDATLDRLLGEGRGIQPGANGREDASHVHSASCGHVLGLVDSPAMRAVEPDGPHRREACDRVAVWLNDGLDPDQTAGRLKDLLEDSRRRRMEDARRLVETRRANGGRMFAGARNRGDA</sequence>
<dbReference type="AlphaFoldDB" id="A0A4P6DSN1"/>
<feature type="region of interest" description="Disordered" evidence="1">
    <location>
        <begin position="109"/>
        <end position="157"/>
    </location>
</feature>
<protein>
    <submittedName>
        <fullName evidence="2">Helix-turn-helix domain-containing protein</fullName>
    </submittedName>
</protein>
<name>A0A4P6DSN1_9BIFI</name>
<dbReference type="EMBL" id="CP035464">
    <property type="protein sequence ID" value="QAY32981.1"/>
    <property type="molecule type" value="Genomic_DNA"/>
</dbReference>
<dbReference type="RefSeq" id="WP_129237404.1">
    <property type="nucleotide sequence ID" value="NZ_CP035464.1"/>
</dbReference>
<proteinExistence type="predicted"/>